<comment type="caution">
    <text evidence="2">The sequence shown here is derived from an EMBL/GenBank/DDBJ whole genome shotgun (WGS) entry which is preliminary data.</text>
</comment>
<evidence type="ECO:0000313" key="3">
    <source>
        <dbReference type="Proteomes" id="UP000697995"/>
    </source>
</evidence>
<dbReference type="Gene3D" id="3.40.50.880">
    <property type="match status" value="1"/>
</dbReference>
<organism evidence="2 3">
    <name type="scientific">Paracraurococcus ruber</name>
    <dbReference type="NCBI Taxonomy" id="77675"/>
    <lineage>
        <taxon>Bacteria</taxon>
        <taxon>Pseudomonadati</taxon>
        <taxon>Pseudomonadota</taxon>
        <taxon>Alphaproteobacteria</taxon>
        <taxon>Acetobacterales</taxon>
        <taxon>Roseomonadaceae</taxon>
        <taxon>Paracraurococcus</taxon>
    </lineage>
</organism>
<dbReference type="EMBL" id="NRSG01000103">
    <property type="protein sequence ID" value="MBK1659468.1"/>
    <property type="molecule type" value="Genomic_DNA"/>
</dbReference>
<protein>
    <recommendedName>
        <fullName evidence="1">N,N-dimethylformamidase beta subunit-like C-terminal domain-containing protein</fullName>
    </recommendedName>
</protein>
<dbReference type="Proteomes" id="UP000697995">
    <property type="component" value="Unassembled WGS sequence"/>
</dbReference>
<sequence>MVPLIGYLDRFSARPGERLEVKVSSQLGTPYRAELVRVRQADPNPAGPGMKLIPVPADWAGDYPSVAKPVPLGSHGSARGRLALGEAFTLLLRVMPTLAKDAPQVVLSLTGAAQELALSLTREGFVVEAGPPGRKARCLVAAPPQPRNWYELAVTVGGGRLTLSQRPLQPVWGATDGGAAEAPLAAADWTGEFGVTFAADAQAMAHFNGRIEDPLLLRGTPGVTLDEPEALLASGRVAAWWDFSAMMEGEALRDRGPAALHGSLVNLPARAVKGSRWTGAEHAWRHAPRHYAAIHFHDDDLEDCRWATDFTVPIPQDMPSGVYAVRLACGQHWDMIPFFVLPPKGVARAPIAYLANTFTCQVYANYRRVDFPEAQRAKRRAWGAFDWCGNTTGDYGLSTYNVHRDRSGIHLSSRLRPILNMRPGSLALPDEKGSGVRHLVADSHLTDWLEEKGFAYDVITDEDLDNEGPELLSRYRCVVTGSHPEYHTQTTLDSLQAFVAGGGRLAYLGGNGFYWKVARRRDRPHVLEIRRAEGGIRAWAAEPGEYFHQFDGTLGGLWRRNGRPPQLLCGVGFSGQGKFEGSHYRAMPGAADPRAVWILAGTGIGPGEPFGGFGLCGGGAAGFELDRADPMLGTPPNAVILARSEDHQEHFVTVPEELLTHLTTVTGETPEALIRAEIVYFETTRGGAVFSTGSITFCGSLSHNGYANPISQMLENVLTRFQA</sequence>
<accession>A0ABS1CY54</accession>
<proteinExistence type="predicted"/>
<feature type="domain" description="N,N-dimethylformamidase beta subunit-like C-terminal" evidence="1">
    <location>
        <begin position="270"/>
        <end position="707"/>
    </location>
</feature>
<dbReference type="InterPro" id="IPR029062">
    <property type="entry name" value="Class_I_gatase-like"/>
</dbReference>
<keyword evidence="3" id="KW-1185">Reference proteome</keyword>
<dbReference type="Pfam" id="PF20254">
    <property type="entry name" value="DMFA2_C"/>
    <property type="match status" value="1"/>
</dbReference>
<evidence type="ECO:0000313" key="2">
    <source>
        <dbReference type="EMBL" id="MBK1659468.1"/>
    </source>
</evidence>
<dbReference type="InterPro" id="IPR046540">
    <property type="entry name" value="DMFA2_C"/>
</dbReference>
<evidence type="ECO:0000259" key="1">
    <source>
        <dbReference type="Pfam" id="PF20254"/>
    </source>
</evidence>
<name>A0ABS1CY54_9PROT</name>
<reference evidence="2 3" key="1">
    <citation type="journal article" date="2020" name="Microorganisms">
        <title>Osmotic Adaptation and Compatible Solute Biosynthesis of Phototrophic Bacteria as Revealed from Genome Analyses.</title>
        <authorList>
            <person name="Imhoff J.F."/>
            <person name="Rahn T."/>
            <person name="Kunzel S."/>
            <person name="Keller A."/>
            <person name="Neulinger S.C."/>
        </authorList>
    </citation>
    <scope>NUCLEOTIDE SEQUENCE [LARGE SCALE GENOMIC DNA]</scope>
    <source>
        <strain evidence="2 3">DSM 15382</strain>
    </source>
</reference>
<gene>
    <name evidence="2" type="ORF">CKO45_14600</name>
</gene>